<evidence type="ECO:0000313" key="10">
    <source>
        <dbReference type="Proteomes" id="UP001151081"/>
    </source>
</evidence>
<evidence type="ECO:0000256" key="5">
    <source>
        <dbReference type="ARBA" id="ARBA00022989"/>
    </source>
</evidence>
<keyword evidence="5 8" id="KW-1133">Transmembrane helix</keyword>
<evidence type="ECO:0000256" key="1">
    <source>
        <dbReference type="ARBA" id="ARBA00007150"/>
    </source>
</evidence>
<feature type="transmembrane region" description="Helical" evidence="8">
    <location>
        <begin position="145"/>
        <end position="166"/>
    </location>
</feature>
<comment type="caution">
    <text evidence="9">The sequence shown here is derived from an EMBL/GenBank/DDBJ whole genome shotgun (WGS) entry which is preliminary data.</text>
</comment>
<keyword evidence="10" id="KW-1185">Reference proteome</keyword>
<dbReference type="GO" id="GO:0005886">
    <property type="term" value="C:plasma membrane"/>
    <property type="evidence" value="ECO:0007669"/>
    <property type="project" value="InterPro"/>
</dbReference>
<comment type="similarity">
    <text evidence="1">Belongs to the Lgt family.</text>
</comment>
<evidence type="ECO:0000256" key="3">
    <source>
        <dbReference type="ARBA" id="ARBA00022679"/>
    </source>
</evidence>
<feature type="region of interest" description="Disordered" evidence="7">
    <location>
        <begin position="239"/>
        <end position="260"/>
    </location>
</feature>
<feature type="transmembrane region" description="Helical" evidence="8">
    <location>
        <begin position="12"/>
        <end position="33"/>
    </location>
</feature>
<keyword evidence="6 8" id="KW-0472">Membrane</keyword>
<feature type="transmembrane region" description="Helical" evidence="8">
    <location>
        <begin position="77"/>
        <end position="95"/>
    </location>
</feature>
<proteinExistence type="inferred from homology"/>
<keyword evidence="2" id="KW-1003">Cell membrane</keyword>
<name>A0A9X3X9G6_9BACT</name>
<keyword evidence="4 8" id="KW-0812">Transmembrane</keyword>
<gene>
    <name evidence="9" type="ORF">KEG57_38775</name>
</gene>
<feature type="transmembrane region" description="Helical" evidence="8">
    <location>
        <begin position="211"/>
        <end position="230"/>
    </location>
</feature>
<feature type="transmembrane region" description="Helical" evidence="8">
    <location>
        <begin position="45"/>
        <end position="65"/>
    </location>
</feature>
<feature type="transmembrane region" description="Helical" evidence="8">
    <location>
        <begin position="107"/>
        <end position="125"/>
    </location>
</feature>
<accession>A0A9X3X9G6</accession>
<evidence type="ECO:0000313" key="9">
    <source>
        <dbReference type="EMBL" id="MDC3986484.1"/>
    </source>
</evidence>
<dbReference type="RefSeq" id="WP_272427033.1">
    <property type="nucleotide sequence ID" value="NZ_JAGTJJ010000039.1"/>
</dbReference>
<organism evidence="9 10">
    <name type="scientific">Polyangium jinanense</name>
    <dbReference type="NCBI Taxonomy" id="2829994"/>
    <lineage>
        <taxon>Bacteria</taxon>
        <taxon>Pseudomonadati</taxon>
        <taxon>Myxococcota</taxon>
        <taxon>Polyangia</taxon>
        <taxon>Polyangiales</taxon>
        <taxon>Polyangiaceae</taxon>
        <taxon>Polyangium</taxon>
    </lineage>
</organism>
<evidence type="ECO:0000256" key="2">
    <source>
        <dbReference type="ARBA" id="ARBA00022475"/>
    </source>
</evidence>
<dbReference type="PANTHER" id="PTHR30589:SF0">
    <property type="entry name" value="PHOSPHATIDYLGLYCEROL--PROLIPOPROTEIN DIACYLGLYCERYL TRANSFERASE"/>
    <property type="match status" value="1"/>
</dbReference>
<keyword evidence="3 9" id="KW-0808">Transferase</keyword>
<evidence type="ECO:0000256" key="4">
    <source>
        <dbReference type="ARBA" id="ARBA00022692"/>
    </source>
</evidence>
<reference evidence="9 10" key="1">
    <citation type="submission" date="2021-04" db="EMBL/GenBank/DDBJ databases">
        <title>Genome analysis of Polyangium sp.</title>
        <authorList>
            <person name="Li Y."/>
            <person name="Wang J."/>
        </authorList>
    </citation>
    <scope>NUCLEOTIDE SEQUENCE [LARGE SCALE GENOMIC DNA]</scope>
    <source>
        <strain evidence="9 10">SDU14</strain>
    </source>
</reference>
<dbReference type="InterPro" id="IPR001640">
    <property type="entry name" value="Lgt"/>
</dbReference>
<dbReference type="Proteomes" id="UP001151081">
    <property type="component" value="Unassembled WGS sequence"/>
</dbReference>
<keyword evidence="9" id="KW-0328">Glycosyltransferase</keyword>
<dbReference type="GO" id="GO:0008961">
    <property type="term" value="F:phosphatidylglycerol-prolipoprotein diacylglyceryl transferase activity"/>
    <property type="evidence" value="ECO:0007669"/>
    <property type="project" value="InterPro"/>
</dbReference>
<evidence type="ECO:0000256" key="8">
    <source>
        <dbReference type="SAM" id="Phobius"/>
    </source>
</evidence>
<dbReference type="PANTHER" id="PTHR30589">
    <property type="entry name" value="PROLIPOPROTEIN DIACYLGLYCERYL TRANSFERASE"/>
    <property type="match status" value="1"/>
</dbReference>
<dbReference type="GO" id="GO:0042158">
    <property type="term" value="P:lipoprotein biosynthetic process"/>
    <property type="evidence" value="ECO:0007669"/>
    <property type="project" value="InterPro"/>
</dbReference>
<sequence length="260" mass="26800">MIPWFKFPALPFGLHGFGLLLTLSVIVNHLVLVRRARALELGSKGAIEALAIGTVAAAIGGAYGVGKLVGGGGTLSSAGGCLGAIVGLVGLARALRMPVLAAADAATYAFPFGWIFARAACAFAHDHPGRLSSSWLAVQYPGGARFDLGLLEWMATPLLVVLVVLASRRASRPGVVTGVLAVAYGALRLGLDFLRAEDGRFSDPRWHGLTAAQWVCLGVMIPVGIVLLLLKATPSPPAALAQAASSPRSPRSPTRTPSAP</sequence>
<dbReference type="Pfam" id="PF01790">
    <property type="entry name" value="LGT"/>
    <property type="match status" value="1"/>
</dbReference>
<protein>
    <submittedName>
        <fullName evidence="9">Prolipoprotein diacylglyceryl transferase</fullName>
        <ecNumber evidence="9">2.4.99.-</ecNumber>
    </submittedName>
</protein>
<evidence type="ECO:0000256" key="7">
    <source>
        <dbReference type="SAM" id="MobiDB-lite"/>
    </source>
</evidence>
<evidence type="ECO:0000256" key="6">
    <source>
        <dbReference type="ARBA" id="ARBA00023136"/>
    </source>
</evidence>
<dbReference type="EC" id="2.4.99.-" evidence="9"/>
<feature type="transmembrane region" description="Helical" evidence="8">
    <location>
        <begin position="173"/>
        <end position="191"/>
    </location>
</feature>
<dbReference type="EMBL" id="JAGTJJ010000039">
    <property type="protein sequence ID" value="MDC3986484.1"/>
    <property type="molecule type" value="Genomic_DNA"/>
</dbReference>
<dbReference type="AlphaFoldDB" id="A0A9X3X9G6"/>